<dbReference type="SMART" id="SM00387">
    <property type="entry name" value="HATPase_c"/>
    <property type="match status" value="1"/>
</dbReference>
<proteinExistence type="predicted"/>
<organism evidence="9 10">
    <name type="scientific">Duncaniella freteri</name>
    <dbReference type="NCBI Taxonomy" id="2530391"/>
    <lineage>
        <taxon>Bacteria</taxon>
        <taxon>Pseudomonadati</taxon>
        <taxon>Bacteroidota</taxon>
        <taxon>Bacteroidia</taxon>
        <taxon>Bacteroidales</taxon>
        <taxon>Muribaculaceae</taxon>
        <taxon>Duncaniella</taxon>
    </lineage>
</organism>
<evidence type="ECO:0000256" key="6">
    <source>
        <dbReference type="SAM" id="Phobius"/>
    </source>
</evidence>
<dbReference type="InterPro" id="IPR050736">
    <property type="entry name" value="Sensor_HK_Regulatory"/>
</dbReference>
<sequence>MRRLICAVITMTLATIMAMADSQADFSRFIKSYNQQVASRQYLPAAKSVAQAARICADAKNYDGAFKLISGLDKIMTERGVSSDSLPQPYYYNARTRYSLYRRMGNNSQAEAWLKKMSTYAKESNTPAITNDMLFTEAQFYYATGRTQLGDRCIARLIKQYETDNDYKAADTAYQKLISRAVSSNDARLVGHTYESYIRWSDSIEAINADTELGKVKHEMAQSEAEVAKKQSTINSRTSLMIVFITLFVIAVAALALGAILYQRIRVKNRHIRLMKEEADMRSAAKSAMLQNMSSTMEPALDRLNPEDPAVQTLKGYVRKVEELSAVDSSPAVDPSRLEEVNIESLANELAGDTRPKLRKGVTLHLDGTRGFIRMDRQDVKRILSHLLDNAARFTPEGGRITLAYRKRGANSHQFVVTDNGPGIPAGERDGIFKAFNSAHDINEGDRLGLPICALRAEKMGGSLSLDPEVTKGTSFILSLKSA</sequence>
<dbReference type="GO" id="GO:0000160">
    <property type="term" value="P:phosphorelay signal transduction system"/>
    <property type="evidence" value="ECO:0007669"/>
    <property type="project" value="UniProtKB-KW"/>
</dbReference>
<protein>
    <recommendedName>
        <fullName evidence="2">histidine kinase</fullName>
        <ecNumber evidence="2">2.7.13.3</ecNumber>
    </recommendedName>
</protein>
<keyword evidence="3" id="KW-0808">Transferase</keyword>
<evidence type="ECO:0000256" key="7">
    <source>
        <dbReference type="SAM" id="SignalP"/>
    </source>
</evidence>
<keyword evidence="5" id="KW-0902">Two-component regulatory system</keyword>
<dbReference type="CDD" id="cd00075">
    <property type="entry name" value="HATPase"/>
    <property type="match status" value="1"/>
</dbReference>
<dbReference type="AlphaFoldDB" id="A0A4Z0V838"/>
<evidence type="ECO:0000313" key="9">
    <source>
        <dbReference type="EMBL" id="TGG39915.1"/>
    </source>
</evidence>
<feature type="chain" id="PRO_5021279167" description="histidine kinase" evidence="7">
    <location>
        <begin position="21"/>
        <end position="483"/>
    </location>
</feature>
<dbReference type="PANTHER" id="PTHR43711:SF26">
    <property type="entry name" value="SENSOR HISTIDINE KINASE RCSC"/>
    <property type="match status" value="1"/>
</dbReference>
<evidence type="ECO:0000256" key="3">
    <source>
        <dbReference type="ARBA" id="ARBA00022679"/>
    </source>
</evidence>
<dbReference type="Pfam" id="PF02518">
    <property type="entry name" value="HATPase_c"/>
    <property type="match status" value="1"/>
</dbReference>
<evidence type="ECO:0000256" key="1">
    <source>
        <dbReference type="ARBA" id="ARBA00000085"/>
    </source>
</evidence>
<accession>A0A4Z0V838</accession>
<dbReference type="Proteomes" id="UP000297635">
    <property type="component" value="Unassembled WGS sequence"/>
</dbReference>
<keyword evidence="6" id="KW-0472">Membrane</keyword>
<dbReference type="InterPro" id="IPR003594">
    <property type="entry name" value="HATPase_dom"/>
</dbReference>
<dbReference type="InterPro" id="IPR005467">
    <property type="entry name" value="His_kinase_dom"/>
</dbReference>
<keyword evidence="7" id="KW-0732">Signal</keyword>
<dbReference type="PANTHER" id="PTHR43711">
    <property type="entry name" value="TWO-COMPONENT HISTIDINE KINASE"/>
    <property type="match status" value="1"/>
</dbReference>
<evidence type="ECO:0000256" key="2">
    <source>
        <dbReference type="ARBA" id="ARBA00012438"/>
    </source>
</evidence>
<comment type="catalytic activity">
    <reaction evidence="1">
        <text>ATP + protein L-histidine = ADP + protein N-phospho-L-histidine.</text>
        <dbReference type="EC" id="2.7.13.3"/>
    </reaction>
</comment>
<feature type="transmembrane region" description="Helical" evidence="6">
    <location>
        <begin position="240"/>
        <end position="262"/>
    </location>
</feature>
<dbReference type="EC" id="2.7.13.3" evidence="2"/>
<evidence type="ECO:0000313" key="10">
    <source>
        <dbReference type="Proteomes" id="UP000297635"/>
    </source>
</evidence>
<gene>
    <name evidence="9" type="ORF">EZ315_04065</name>
</gene>
<evidence type="ECO:0000256" key="4">
    <source>
        <dbReference type="ARBA" id="ARBA00022777"/>
    </source>
</evidence>
<name>A0A4Z0V838_9BACT</name>
<keyword evidence="4 9" id="KW-0418">Kinase</keyword>
<reference evidence="9 10" key="1">
    <citation type="submission" date="2019-02" db="EMBL/GenBank/DDBJ databases">
        <title>Isolation and identification of novel species under the genus Muribaculum.</title>
        <authorList>
            <person name="Miyake S."/>
            <person name="Ding Y."/>
            <person name="Low A."/>
            <person name="Soh M."/>
            <person name="Seedorf H."/>
        </authorList>
    </citation>
    <scope>NUCLEOTIDE SEQUENCE [LARGE SCALE GENOMIC DNA]</scope>
    <source>
        <strain evidence="9 10">TLL-A3</strain>
    </source>
</reference>
<dbReference type="Gene3D" id="3.30.565.10">
    <property type="entry name" value="Histidine kinase-like ATPase, C-terminal domain"/>
    <property type="match status" value="1"/>
</dbReference>
<evidence type="ECO:0000259" key="8">
    <source>
        <dbReference type="PROSITE" id="PS50109"/>
    </source>
</evidence>
<dbReference type="InterPro" id="IPR036890">
    <property type="entry name" value="HATPase_C_sf"/>
</dbReference>
<feature type="domain" description="Histidine kinase" evidence="8">
    <location>
        <begin position="311"/>
        <end position="483"/>
    </location>
</feature>
<dbReference type="EMBL" id="SJSA01000001">
    <property type="protein sequence ID" value="TGG39915.1"/>
    <property type="molecule type" value="Genomic_DNA"/>
</dbReference>
<keyword evidence="6" id="KW-0812">Transmembrane</keyword>
<evidence type="ECO:0000256" key="5">
    <source>
        <dbReference type="ARBA" id="ARBA00023012"/>
    </source>
</evidence>
<keyword evidence="10" id="KW-1185">Reference proteome</keyword>
<feature type="signal peptide" evidence="7">
    <location>
        <begin position="1"/>
        <end position="20"/>
    </location>
</feature>
<keyword evidence="6" id="KW-1133">Transmembrane helix</keyword>
<dbReference type="GO" id="GO:0004673">
    <property type="term" value="F:protein histidine kinase activity"/>
    <property type="evidence" value="ECO:0007669"/>
    <property type="project" value="UniProtKB-EC"/>
</dbReference>
<dbReference type="RefSeq" id="WP_135470838.1">
    <property type="nucleotide sequence ID" value="NZ_CASJDB010000002.1"/>
</dbReference>
<comment type="caution">
    <text evidence="9">The sequence shown here is derived from an EMBL/GenBank/DDBJ whole genome shotgun (WGS) entry which is preliminary data.</text>
</comment>
<dbReference type="SUPFAM" id="SSF55874">
    <property type="entry name" value="ATPase domain of HSP90 chaperone/DNA topoisomerase II/histidine kinase"/>
    <property type="match status" value="1"/>
</dbReference>
<dbReference type="PROSITE" id="PS50109">
    <property type="entry name" value="HIS_KIN"/>
    <property type="match status" value="1"/>
</dbReference>
<dbReference type="GeneID" id="82148956"/>